<gene>
    <name evidence="1" type="ORF">M8818_000231</name>
</gene>
<evidence type="ECO:0000313" key="2">
    <source>
        <dbReference type="Proteomes" id="UP001320706"/>
    </source>
</evidence>
<organism evidence="1 2">
    <name type="scientific">Zalaria obscura</name>
    <dbReference type="NCBI Taxonomy" id="2024903"/>
    <lineage>
        <taxon>Eukaryota</taxon>
        <taxon>Fungi</taxon>
        <taxon>Dikarya</taxon>
        <taxon>Ascomycota</taxon>
        <taxon>Pezizomycotina</taxon>
        <taxon>Dothideomycetes</taxon>
        <taxon>Dothideomycetidae</taxon>
        <taxon>Dothideales</taxon>
        <taxon>Zalariaceae</taxon>
        <taxon>Zalaria</taxon>
    </lineage>
</organism>
<dbReference type="Proteomes" id="UP001320706">
    <property type="component" value="Unassembled WGS sequence"/>
</dbReference>
<sequence length="344" mass="37902">MSSKGLPPRSAPMQRSATELDSQSDAATGFRTNIYSLGLTLFTPIQHVWTFSVSLSFCLVGLSLKLILVLVFPDLSRVNPSEPGILAPICVPNHLLPVTLILFSEISNHPYPPQQESTYPPAIRYANRIPQQMSDPLYPEFANSDPTWPQSIPSTIPTQPYWLSPSLGPGFSDSNPVSFPTYSDTIVAAPETCTSGFLDPDPMLSPHLARRASRATSFASNASSTFSHSHSDASGEATSPSAHEMSKWGIRNANGSWSCAFPGCASRSLFHRGCDLRKHYKRHTKSLFCRHKGCLQATEGGFSSKKDRARHEAKHDPKIGCEWEGCGRIFSRMDNMKGPQKEFW</sequence>
<dbReference type="EMBL" id="JAMKPW020000001">
    <property type="protein sequence ID" value="KAK8222063.1"/>
    <property type="molecule type" value="Genomic_DNA"/>
</dbReference>
<evidence type="ECO:0000313" key="1">
    <source>
        <dbReference type="EMBL" id="KAK8222063.1"/>
    </source>
</evidence>
<keyword evidence="2" id="KW-1185">Reference proteome</keyword>
<comment type="caution">
    <text evidence="1">The sequence shown here is derived from an EMBL/GenBank/DDBJ whole genome shotgun (WGS) entry which is preliminary data.</text>
</comment>
<name>A0ACC3SP10_9PEZI</name>
<protein>
    <submittedName>
        <fullName evidence="1">Uncharacterized protein</fullName>
    </submittedName>
</protein>
<reference evidence="1" key="1">
    <citation type="submission" date="2024-02" db="EMBL/GenBank/DDBJ databases">
        <title>Metagenome Assembled Genome of Zalaria obscura JY119.</title>
        <authorList>
            <person name="Vighnesh L."/>
            <person name="Jagadeeshwari U."/>
            <person name="Venkata Ramana C."/>
            <person name="Sasikala C."/>
        </authorList>
    </citation>
    <scope>NUCLEOTIDE SEQUENCE</scope>
    <source>
        <strain evidence="1">JY119</strain>
    </source>
</reference>
<accession>A0ACC3SP10</accession>
<proteinExistence type="predicted"/>